<dbReference type="GeneID" id="77925070"/>
<name>A0A345KN18_9CAUD</name>
<keyword evidence="2" id="KW-1185">Reference proteome</keyword>
<dbReference type="EMBL" id="MH450123">
    <property type="protein sequence ID" value="AXH44420.1"/>
    <property type="molecule type" value="Genomic_DNA"/>
</dbReference>
<proteinExistence type="predicted"/>
<dbReference type="Proteomes" id="UP000257231">
    <property type="component" value="Segment"/>
</dbReference>
<accession>A0A345KN18</accession>
<dbReference type="KEGG" id="vg:77925070"/>
<sequence>MSDFKTEWGVLSPWGCNPSKSRETAEAVAANMRKAGHEASVVWRGVTEWHHTITDERAMQPVEP</sequence>
<reference evidence="2" key="1">
    <citation type="submission" date="2018-06" db="EMBL/GenBank/DDBJ databases">
        <authorList>
            <person name="Zhirakovskaya E."/>
        </authorList>
    </citation>
    <scope>NUCLEOTIDE SEQUENCE [LARGE SCALE GENOMIC DNA]</scope>
</reference>
<evidence type="ECO:0000313" key="1">
    <source>
        <dbReference type="EMBL" id="AXH44420.1"/>
    </source>
</evidence>
<dbReference type="RefSeq" id="YP_010649522.1">
    <property type="nucleotide sequence ID" value="NC_070769.1"/>
</dbReference>
<organism evidence="1 2">
    <name type="scientific">Arthrobacter phage MargaretKali</name>
    <dbReference type="NCBI Taxonomy" id="2250414"/>
    <lineage>
        <taxon>Viruses</taxon>
        <taxon>Duplodnaviria</taxon>
        <taxon>Heunggongvirae</taxon>
        <taxon>Uroviricota</taxon>
        <taxon>Caudoviricetes</taxon>
        <taxon>Kumottavirus</taxon>
        <taxon>Kumottavirus margaretkali</taxon>
    </lineage>
</organism>
<evidence type="ECO:0000313" key="2">
    <source>
        <dbReference type="Proteomes" id="UP000257231"/>
    </source>
</evidence>
<protein>
    <submittedName>
        <fullName evidence="1">Uncharacterized protein</fullName>
    </submittedName>
</protein>
<gene>
    <name evidence="1" type="primary">40</name>
    <name evidence="1" type="ORF">SEA_MARGARETKALI_40</name>
</gene>